<gene>
    <name evidence="3" type="ORF">GKZ27_08065</name>
</gene>
<sequence length="333" mass="37003">MIMADISSMQAAELKVRGVRWWLCCAVFAAAFALAVAVAPPQMAYADNGAATGNLVEEGGIVAHDGGDALDYDIQSGYWVRSTNGKWWFKYEDGTYAVGVLWIETGDSYEPYYFDRSGWMVTGWYREAGKWFYSKSSGVLARGWQKVQGKWYYLNPADGAMQTGWQEIGGKWYRLNSSGAMQTGWQKIGGEWYYLNGSGDMATGWKKLAGKWYYLKDSGAMATGWQQIESKWYHLDASGVMSSSRWVGNYYVYGSGVMATNTWIGKYYVGSDGKWIPGYNANNAGNGSTVYWVDNGKVYHTSQNCTTLKQSDNIKSGTIAESGKDRACSVCAR</sequence>
<dbReference type="EMBL" id="WSRR01000020">
    <property type="protein sequence ID" value="MVX61408.1"/>
    <property type="molecule type" value="Genomic_DNA"/>
</dbReference>
<dbReference type="AlphaFoldDB" id="A0A6N8JNG4"/>
<dbReference type="Proteomes" id="UP000463388">
    <property type="component" value="Unassembled WGS sequence"/>
</dbReference>
<reference evidence="3 4" key="1">
    <citation type="submission" date="2019-12" db="EMBL/GenBank/DDBJ databases">
        <title>Microbes associate with the intestines of laboratory mice.</title>
        <authorList>
            <person name="Navarre W."/>
            <person name="Wong E."/>
        </authorList>
    </citation>
    <scope>NUCLEOTIDE SEQUENCE [LARGE SCALE GENOMIC DNA]</scope>
    <source>
        <strain evidence="3 4">NM66_B29</strain>
    </source>
</reference>
<dbReference type="Gene3D" id="2.10.270.10">
    <property type="entry name" value="Cholin Binding"/>
    <property type="match status" value="3"/>
</dbReference>
<evidence type="ECO:0008006" key="5">
    <source>
        <dbReference type="Google" id="ProtNLM"/>
    </source>
</evidence>
<keyword evidence="4" id="KW-1185">Reference proteome</keyword>
<feature type="repeat" description="Cell wall-binding" evidence="2">
    <location>
        <begin position="182"/>
        <end position="201"/>
    </location>
</feature>
<evidence type="ECO:0000256" key="1">
    <source>
        <dbReference type="ARBA" id="ARBA00022737"/>
    </source>
</evidence>
<dbReference type="InterPro" id="IPR018337">
    <property type="entry name" value="Cell_wall/Cho-bd_repeat"/>
</dbReference>
<dbReference type="Pfam" id="PF19085">
    <property type="entry name" value="Choline_bind_2"/>
    <property type="match status" value="1"/>
</dbReference>
<proteinExistence type="predicted"/>
<dbReference type="SUPFAM" id="SSF69360">
    <property type="entry name" value="Cell wall binding repeat"/>
    <property type="match status" value="1"/>
</dbReference>
<dbReference type="Pfam" id="PF19127">
    <property type="entry name" value="Choline_bind_3"/>
    <property type="match status" value="2"/>
</dbReference>
<name>A0A6N8JNG4_9ACTN</name>
<evidence type="ECO:0000256" key="2">
    <source>
        <dbReference type="PROSITE-ProRule" id="PRU00591"/>
    </source>
</evidence>
<dbReference type="PROSITE" id="PS51170">
    <property type="entry name" value="CW"/>
    <property type="match status" value="4"/>
</dbReference>
<protein>
    <recommendedName>
        <fullName evidence="5">N-acetylmuramoyl-L-alanine amidase family protein</fullName>
    </recommendedName>
</protein>
<accession>A0A6N8JNG4</accession>
<keyword evidence="1" id="KW-0677">Repeat</keyword>
<feature type="repeat" description="Cell wall-binding" evidence="2">
    <location>
        <begin position="202"/>
        <end position="221"/>
    </location>
</feature>
<dbReference type="OrthoDB" id="3174137at2"/>
<organism evidence="3 4">
    <name type="scientific">Adlercreutzia mucosicola</name>
    <dbReference type="NCBI Taxonomy" id="580026"/>
    <lineage>
        <taxon>Bacteria</taxon>
        <taxon>Bacillati</taxon>
        <taxon>Actinomycetota</taxon>
        <taxon>Coriobacteriia</taxon>
        <taxon>Eggerthellales</taxon>
        <taxon>Eggerthellaceae</taxon>
        <taxon>Adlercreutzia</taxon>
    </lineage>
</organism>
<comment type="caution">
    <text evidence="3">The sequence shown here is derived from an EMBL/GenBank/DDBJ whole genome shotgun (WGS) entry which is preliminary data.</text>
</comment>
<feature type="repeat" description="Cell wall-binding" evidence="2">
    <location>
        <begin position="162"/>
        <end position="181"/>
    </location>
</feature>
<evidence type="ECO:0000313" key="4">
    <source>
        <dbReference type="Proteomes" id="UP000463388"/>
    </source>
</evidence>
<feature type="repeat" description="Cell wall-binding" evidence="2">
    <location>
        <begin position="222"/>
        <end position="241"/>
    </location>
</feature>
<evidence type="ECO:0000313" key="3">
    <source>
        <dbReference type="EMBL" id="MVX61408.1"/>
    </source>
</evidence>